<organism evidence="3 4">
    <name type="scientific">Sorangium cellulosum</name>
    <name type="common">Polyangium cellulosum</name>
    <dbReference type="NCBI Taxonomy" id="56"/>
    <lineage>
        <taxon>Bacteria</taxon>
        <taxon>Pseudomonadati</taxon>
        <taxon>Myxococcota</taxon>
        <taxon>Polyangia</taxon>
        <taxon>Polyangiales</taxon>
        <taxon>Polyangiaceae</taxon>
        <taxon>Sorangium</taxon>
    </lineage>
</organism>
<sequence length="320" mass="34411">MTELRSFVVGGAGFIGSHLTDRLVERGPVTLYDNLSVGRRAFVAPHLASGRATLVEADALDLDRLTEAMVGHDVVVHLAANPEARWGLARTRLDLDQGTIATYNVLEAMRRTGVGRLIFSSSGTVYGDTARTCAEGDLGALPISLYGASKLAGEALISAYVECFGLTAWIYRFGNVVGPRGTHGAALDFLRKLRDRRTELEVLGDGRQSKPYLDVRDCADGMLFGLDRAGERLNIYNLAPEDTTSVSRIAELCVAASPYPDAVIRYQGGDRGWPGDVPRSRMDPSKLAALGFRVRHTSDEAVRMAVEALAGEVFGGEPAA</sequence>
<dbReference type="PANTHER" id="PTHR43000">
    <property type="entry name" value="DTDP-D-GLUCOSE 4,6-DEHYDRATASE-RELATED"/>
    <property type="match status" value="1"/>
</dbReference>
<evidence type="ECO:0000256" key="1">
    <source>
        <dbReference type="ARBA" id="ARBA00007637"/>
    </source>
</evidence>
<dbReference type="Gene3D" id="3.90.25.10">
    <property type="entry name" value="UDP-galactose 4-epimerase, domain 1"/>
    <property type="match status" value="2"/>
</dbReference>
<dbReference type="EMBL" id="JELY01003639">
    <property type="protein sequence ID" value="KYF47295.1"/>
    <property type="molecule type" value="Genomic_DNA"/>
</dbReference>
<gene>
    <name evidence="3" type="ORF">BE08_31825</name>
</gene>
<comment type="caution">
    <text evidence="3">The sequence shown here is derived from an EMBL/GenBank/DDBJ whole genome shotgun (WGS) entry which is preliminary data.</text>
</comment>
<dbReference type="Proteomes" id="UP000075420">
    <property type="component" value="Unassembled WGS sequence"/>
</dbReference>
<name>A0A150NZ32_SORCE</name>
<comment type="similarity">
    <text evidence="1">Belongs to the NAD(P)-dependent epimerase/dehydratase family.</text>
</comment>
<proteinExistence type="inferred from homology"/>
<accession>A0A150NZ32</accession>
<dbReference type="InterPro" id="IPR036291">
    <property type="entry name" value="NAD(P)-bd_dom_sf"/>
</dbReference>
<dbReference type="Pfam" id="PF01370">
    <property type="entry name" value="Epimerase"/>
    <property type="match status" value="1"/>
</dbReference>
<protein>
    <recommendedName>
        <fullName evidence="2">NAD-dependent epimerase/dehydratase domain-containing protein</fullName>
    </recommendedName>
</protein>
<feature type="domain" description="NAD-dependent epimerase/dehydratase" evidence="2">
    <location>
        <begin position="7"/>
        <end position="239"/>
    </location>
</feature>
<dbReference type="SUPFAM" id="SSF51735">
    <property type="entry name" value="NAD(P)-binding Rossmann-fold domains"/>
    <property type="match status" value="1"/>
</dbReference>
<evidence type="ECO:0000259" key="2">
    <source>
        <dbReference type="Pfam" id="PF01370"/>
    </source>
</evidence>
<dbReference type="AlphaFoldDB" id="A0A150NZ32"/>
<dbReference type="Gene3D" id="3.40.50.720">
    <property type="entry name" value="NAD(P)-binding Rossmann-like Domain"/>
    <property type="match status" value="1"/>
</dbReference>
<evidence type="ECO:0000313" key="4">
    <source>
        <dbReference type="Proteomes" id="UP000075420"/>
    </source>
</evidence>
<reference evidence="3 4" key="1">
    <citation type="submission" date="2014-02" db="EMBL/GenBank/DDBJ databases">
        <title>The small core and large imbalanced accessory genome model reveals a collaborative survival strategy of Sorangium cellulosum strains in nature.</title>
        <authorList>
            <person name="Han K."/>
            <person name="Peng R."/>
            <person name="Blom J."/>
            <person name="Li Y.-Z."/>
        </authorList>
    </citation>
    <scope>NUCLEOTIDE SEQUENCE [LARGE SCALE GENOMIC DNA]</scope>
    <source>
        <strain evidence="3 4">So0157-25</strain>
    </source>
</reference>
<evidence type="ECO:0000313" key="3">
    <source>
        <dbReference type="EMBL" id="KYF47295.1"/>
    </source>
</evidence>
<dbReference type="InterPro" id="IPR001509">
    <property type="entry name" value="Epimerase_deHydtase"/>
</dbReference>